<dbReference type="PANTHER" id="PTHR30328:SF54">
    <property type="entry name" value="HTH-TYPE TRANSCRIPTIONAL REPRESSOR SCO4008"/>
    <property type="match status" value="1"/>
</dbReference>
<evidence type="ECO:0000256" key="1">
    <source>
        <dbReference type="ARBA" id="ARBA00023125"/>
    </source>
</evidence>
<dbReference type="Pfam" id="PF00440">
    <property type="entry name" value="TetR_N"/>
    <property type="match status" value="1"/>
</dbReference>
<dbReference type="InterPro" id="IPR001647">
    <property type="entry name" value="HTH_TetR"/>
</dbReference>
<evidence type="ECO:0000313" key="4">
    <source>
        <dbReference type="EMBL" id="MFC3961349.1"/>
    </source>
</evidence>
<reference evidence="5" key="1">
    <citation type="journal article" date="2019" name="Int. J. Syst. Evol. Microbiol.">
        <title>The Global Catalogue of Microorganisms (GCM) 10K type strain sequencing project: providing services to taxonomists for standard genome sequencing and annotation.</title>
        <authorList>
            <consortium name="The Broad Institute Genomics Platform"/>
            <consortium name="The Broad Institute Genome Sequencing Center for Infectious Disease"/>
            <person name="Wu L."/>
            <person name="Ma J."/>
        </authorList>
    </citation>
    <scope>NUCLEOTIDE SEQUENCE [LARGE SCALE GENOMIC DNA]</scope>
    <source>
        <strain evidence="5">CGMCC 4.7330</strain>
    </source>
</reference>
<dbReference type="InterPro" id="IPR050109">
    <property type="entry name" value="HTH-type_TetR-like_transc_reg"/>
</dbReference>
<comment type="caution">
    <text evidence="4">The sequence shown here is derived from an EMBL/GenBank/DDBJ whole genome shotgun (WGS) entry which is preliminary data.</text>
</comment>
<dbReference type="PROSITE" id="PS50977">
    <property type="entry name" value="HTH_TETR_2"/>
    <property type="match status" value="1"/>
</dbReference>
<feature type="DNA-binding region" description="H-T-H motif" evidence="2">
    <location>
        <begin position="29"/>
        <end position="48"/>
    </location>
</feature>
<dbReference type="InterPro" id="IPR041467">
    <property type="entry name" value="Sco4008_C"/>
</dbReference>
<dbReference type="SUPFAM" id="SSF46689">
    <property type="entry name" value="Homeodomain-like"/>
    <property type="match status" value="1"/>
</dbReference>
<dbReference type="InterPro" id="IPR036271">
    <property type="entry name" value="Tet_transcr_reg_TetR-rel_C_sf"/>
</dbReference>
<dbReference type="SUPFAM" id="SSF48498">
    <property type="entry name" value="Tetracyclin repressor-like, C-terminal domain"/>
    <property type="match status" value="1"/>
</dbReference>
<dbReference type="InterPro" id="IPR009057">
    <property type="entry name" value="Homeodomain-like_sf"/>
</dbReference>
<dbReference type="EMBL" id="JBHSAX010000004">
    <property type="protein sequence ID" value="MFC3961349.1"/>
    <property type="molecule type" value="Genomic_DNA"/>
</dbReference>
<name>A0ABV8DND8_9NOCA</name>
<organism evidence="4 5">
    <name type="scientific">Nocardia jiangsuensis</name>
    <dbReference type="NCBI Taxonomy" id="1691563"/>
    <lineage>
        <taxon>Bacteria</taxon>
        <taxon>Bacillati</taxon>
        <taxon>Actinomycetota</taxon>
        <taxon>Actinomycetes</taxon>
        <taxon>Mycobacteriales</taxon>
        <taxon>Nocardiaceae</taxon>
        <taxon>Nocardia</taxon>
    </lineage>
</organism>
<feature type="domain" description="HTH tetR-type" evidence="3">
    <location>
        <begin position="6"/>
        <end position="66"/>
    </location>
</feature>
<keyword evidence="5" id="KW-1185">Reference proteome</keyword>
<sequence length="185" mass="20342">MRAAGHATRERILTAARAEFARHGVAGARINRIAADAHASKDRLYAYFPGKTELYAAVTEQWATETTTSTALRAEDLPGYAGRLFDHFVAHPDDARLQAWADLEALDPRVEAVLRRATMSKLEEVRRGQRDGLVTADFTPAALLRMLTDLTRTAATHAVQARKSDGAVERQRSAVILAVRRLVAP</sequence>
<gene>
    <name evidence="4" type="ORF">ACFO0B_05030</name>
</gene>
<protein>
    <submittedName>
        <fullName evidence="4">TetR family transcriptional regulator</fullName>
    </submittedName>
</protein>
<dbReference type="Gene3D" id="1.10.357.10">
    <property type="entry name" value="Tetracycline Repressor, domain 2"/>
    <property type="match status" value="1"/>
</dbReference>
<dbReference type="RefSeq" id="WP_378611098.1">
    <property type="nucleotide sequence ID" value="NZ_JBHSAX010000004.1"/>
</dbReference>
<dbReference type="PANTHER" id="PTHR30328">
    <property type="entry name" value="TRANSCRIPTIONAL REPRESSOR"/>
    <property type="match status" value="1"/>
</dbReference>
<evidence type="ECO:0000313" key="5">
    <source>
        <dbReference type="Proteomes" id="UP001595696"/>
    </source>
</evidence>
<keyword evidence="1 2" id="KW-0238">DNA-binding</keyword>
<dbReference type="Pfam" id="PF17926">
    <property type="entry name" value="TetR_C_21"/>
    <property type="match status" value="1"/>
</dbReference>
<proteinExistence type="predicted"/>
<evidence type="ECO:0000256" key="2">
    <source>
        <dbReference type="PROSITE-ProRule" id="PRU00335"/>
    </source>
</evidence>
<dbReference type="Proteomes" id="UP001595696">
    <property type="component" value="Unassembled WGS sequence"/>
</dbReference>
<accession>A0ABV8DND8</accession>
<evidence type="ECO:0000259" key="3">
    <source>
        <dbReference type="PROSITE" id="PS50977"/>
    </source>
</evidence>